<name>A0A918DBV2_9RHOB</name>
<evidence type="ECO:0000313" key="3">
    <source>
        <dbReference type="Proteomes" id="UP000598196"/>
    </source>
</evidence>
<dbReference type="Gene3D" id="2.40.160.10">
    <property type="entry name" value="Porin"/>
    <property type="match status" value="1"/>
</dbReference>
<proteinExistence type="predicted"/>
<keyword evidence="3" id="KW-1185">Reference proteome</keyword>
<dbReference type="InterPro" id="IPR023614">
    <property type="entry name" value="Porin_dom_sf"/>
</dbReference>
<organism evidence="2 3">
    <name type="scientific">Gemmobacter aquaticus</name>
    <dbReference type="NCBI Taxonomy" id="490185"/>
    <lineage>
        <taxon>Bacteria</taxon>
        <taxon>Pseudomonadati</taxon>
        <taxon>Pseudomonadota</taxon>
        <taxon>Alphaproteobacteria</taxon>
        <taxon>Rhodobacterales</taxon>
        <taxon>Paracoccaceae</taxon>
        <taxon>Gemmobacter</taxon>
    </lineage>
</organism>
<dbReference type="SUPFAM" id="SSF56935">
    <property type="entry name" value="Porins"/>
    <property type="match status" value="1"/>
</dbReference>
<protein>
    <recommendedName>
        <fullName evidence="4">Porin</fullName>
    </recommendedName>
</protein>
<feature type="signal peptide" evidence="1">
    <location>
        <begin position="1"/>
        <end position="24"/>
    </location>
</feature>
<accession>A0A918DBV2</accession>
<keyword evidence="1" id="KW-0732">Signal</keyword>
<sequence>MNRLYPHSLVAAAAMALLGTEATAQTFENDSGGSVRFYGQFSPTWLSYDDGEETTSTLADNANSNSRLGFVITQPYGDNTLKLTFETALGFVQTSEVMNDDVPDWIDWQRTDLRKFEAAWEGQYGTITFGQGSMATDGAATLDASGTSIAGTVTVDDVAGGFAFRDSDGVLSDVTVGDAFNDLDGGRRFRLRYDTPDYSGFSLAFAYGQNILAEDDDTDYYDAALRWSGETGDFDLSAAAGYAWADPDDGDTQEQFSASATLLHRPTGLNLALSGGTDPDGGSYGYIKAGWIGDIFTVGSTALSIDYYDGQDFVTDGSSSQAFGVSAVQTFKDLDLEVYAGWRSYEYADDAADYQDAESVLLGARWRF</sequence>
<dbReference type="EMBL" id="BMLP01000001">
    <property type="protein sequence ID" value="GGO24184.1"/>
    <property type="molecule type" value="Genomic_DNA"/>
</dbReference>
<dbReference type="AlphaFoldDB" id="A0A918DBV2"/>
<evidence type="ECO:0000313" key="2">
    <source>
        <dbReference type="EMBL" id="GGO24184.1"/>
    </source>
</evidence>
<dbReference type="RefSeq" id="WP_158635557.1">
    <property type="nucleotide sequence ID" value="NZ_BMLP01000001.1"/>
</dbReference>
<reference evidence="2 3" key="1">
    <citation type="journal article" date="2014" name="Int. J. Syst. Evol. Microbiol.">
        <title>Complete genome sequence of Corynebacterium casei LMG S-19264T (=DSM 44701T), isolated from a smear-ripened cheese.</title>
        <authorList>
            <consortium name="US DOE Joint Genome Institute (JGI-PGF)"/>
            <person name="Walter F."/>
            <person name="Albersmeier A."/>
            <person name="Kalinowski J."/>
            <person name="Ruckert C."/>
        </authorList>
    </citation>
    <scope>NUCLEOTIDE SEQUENCE [LARGE SCALE GENOMIC DNA]</scope>
    <source>
        <strain evidence="2 3">CGMCC 1.7029</strain>
    </source>
</reference>
<evidence type="ECO:0000256" key="1">
    <source>
        <dbReference type="SAM" id="SignalP"/>
    </source>
</evidence>
<dbReference type="Proteomes" id="UP000598196">
    <property type="component" value="Unassembled WGS sequence"/>
</dbReference>
<feature type="chain" id="PRO_5037136831" description="Porin" evidence="1">
    <location>
        <begin position="25"/>
        <end position="368"/>
    </location>
</feature>
<comment type="caution">
    <text evidence="2">The sequence shown here is derived from an EMBL/GenBank/DDBJ whole genome shotgun (WGS) entry which is preliminary data.</text>
</comment>
<gene>
    <name evidence="2" type="ORF">GCM10010991_02270</name>
</gene>
<evidence type="ECO:0008006" key="4">
    <source>
        <dbReference type="Google" id="ProtNLM"/>
    </source>
</evidence>
<dbReference type="OrthoDB" id="974738at2"/>